<comment type="caution">
    <text evidence="2">The sequence shown here is derived from an EMBL/GenBank/DDBJ whole genome shotgun (WGS) entry which is preliminary data.</text>
</comment>
<evidence type="ECO:0000313" key="2">
    <source>
        <dbReference type="EMBL" id="CAG5864250.1"/>
    </source>
</evidence>
<evidence type="ECO:0000313" key="3">
    <source>
        <dbReference type="Proteomes" id="UP000677803"/>
    </source>
</evidence>
<dbReference type="AlphaFoldDB" id="A0A8S4ALH6"/>
<feature type="signal peptide" evidence="1">
    <location>
        <begin position="1"/>
        <end position="19"/>
    </location>
</feature>
<keyword evidence="1" id="KW-0732">Signal</keyword>
<dbReference type="Proteomes" id="UP000677803">
    <property type="component" value="Unassembled WGS sequence"/>
</dbReference>
<reference evidence="2" key="1">
    <citation type="submission" date="2021-05" db="EMBL/GenBank/DDBJ databases">
        <authorList>
            <person name="Tigano A."/>
        </authorList>
    </citation>
    <scope>NUCLEOTIDE SEQUENCE</scope>
</reference>
<keyword evidence="3" id="KW-1185">Reference proteome</keyword>
<sequence>MAFGFGVGWLVVFTSPSLLLVFEIAADRCECHACYHRSCFRTGSDCPRCCRLAERRERMARKNMEEQEDEGGGT</sequence>
<protein>
    <submittedName>
        <fullName evidence="2">(Atlantic silverside) hypothetical protein</fullName>
    </submittedName>
</protein>
<evidence type="ECO:0000256" key="1">
    <source>
        <dbReference type="SAM" id="SignalP"/>
    </source>
</evidence>
<accession>A0A8S4ALH6</accession>
<organism evidence="2 3">
    <name type="scientific">Menidia menidia</name>
    <name type="common">Atlantic silverside</name>
    <dbReference type="NCBI Taxonomy" id="238744"/>
    <lineage>
        <taxon>Eukaryota</taxon>
        <taxon>Metazoa</taxon>
        <taxon>Chordata</taxon>
        <taxon>Craniata</taxon>
        <taxon>Vertebrata</taxon>
        <taxon>Euteleostomi</taxon>
        <taxon>Actinopterygii</taxon>
        <taxon>Neopterygii</taxon>
        <taxon>Teleostei</taxon>
        <taxon>Neoteleostei</taxon>
        <taxon>Acanthomorphata</taxon>
        <taxon>Ovalentaria</taxon>
        <taxon>Atherinomorphae</taxon>
        <taxon>Atheriniformes</taxon>
        <taxon>Atherinopsidae</taxon>
        <taxon>Menidiinae</taxon>
        <taxon>Menidia</taxon>
    </lineage>
</organism>
<dbReference type="OrthoDB" id="10067503at2759"/>
<dbReference type="EMBL" id="CAJRST010000002">
    <property type="protein sequence ID" value="CAG5864250.1"/>
    <property type="molecule type" value="Genomic_DNA"/>
</dbReference>
<feature type="chain" id="PRO_5035912722" evidence="1">
    <location>
        <begin position="20"/>
        <end position="74"/>
    </location>
</feature>
<gene>
    <name evidence="2" type="ORF">MMEN_LOCUS1567</name>
</gene>
<name>A0A8S4ALH6_9TELE</name>
<proteinExistence type="predicted"/>